<comment type="caution">
    <text evidence="2">The sequence shown here is derived from an EMBL/GenBank/DDBJ whole genome shotgun (WGS) entry which is preliminary data.</text>
</comment>
<feature type="compositionally biased region" description="Pro residues" evidence="1">
    <location>
        <begin position="95"/>
        <end position="111"/>
    </location>
</feature>
<feature type="region of interest" description="Disordered" evidence="1">
    <location>
        <begin position="83"/>
        <end position="117"/>
    </location>
</feature>
<dbReference type="AlphaFoldDB" id="A0A8J5CT30"/>
<evidence type="ECO:0000313" key="3">
    <source>
        <dbReference type="Proteomes" id="UP000770661"/>
    </source>
</evidence>
<evidence type="ECO:0000313" key="2">
    <source>
        <dbReference type="EMBL" id="KAG0718817.1"/>
    </source>
</evidence>
<dbReference type="Proteomes" id="UP000770661">
    <property type="component" value="Unassembled WGS sequence"/>
</dbReference>
<evidence type="ECO:0000256" key="1">
    <source>
        <dbReference type="SAM" id="MobiDB-lite"/>
    </source>
</evidence>
<dbReference type="EMBL" id="JACEEZ010015454">
    <property type="protein sequence ID" value="KAG0718817.1"/>
    <property type="molecule type" value="Genomic_DNA"/>
</dbReference>
<protein>
    <submittedName>
        <fullName evidence="2">Uncharacterized protein</fullName>
    </submittedName>
</protein>
<gene>
    <name evidence="2" type="ORF">GWK47_051725</name>
</gene>
<name>A0A8J5CT30_CHIOP</name>
<organism evidence="2 3">
    <name type="scientific">Chionoecetes opilio</name>
    <name type="common">Atlantic snow crab</name>
    <name type="synonym">Cancer opilio</name>
    <dbReference type="NCBI Taxonomy" id="41210"/>
    <lineage>
        <taxon>Eukaryota</taxon>
        <taxon>Metazoa</taxon>
        <taxon>Ecdysozoa</taxon>
        <taxon>Arthropoda</taxon>
        <taxon>Crustacea</taxon>
        <taxon>Multicrustacea</taxon>
        <taxon>Malacostraca</taxon>
        <taxon>Eumalacostraca</taxon>
        <taxon>Eucarida</taxon>
        <taxon>Decapoda</taxon>
        <taxon>Pleocyemata</taxon>
        <taxon>Brachyura</taxon>
        <taxon>Eubrachyura</taxon>
        <taxon>Majoidea</taxon>
        <taxon>Majidae</taxon>
        <taxon>Chionoecetes</taxon>
    </lineage>
</organism>
<feature type="region of interest" description="Disordered" evidence="1">
    <location>
        <begin position="1"/>
        <end position="30"/>
    </location>
</feature>
<sequence>MRTMLGAPRGPAPEYAERDQIGAPRHQGAVQSWPVRRRMAELPPRTWRACAQRRTDLAMTQGIECLRRQHVDHQHLASHHSIIHGGIHGPWRRPMSPPPTTMLAPWGPPPQSFTATQ</sequence>
<accession>A0A8J5CT30</accession>
<reference evidence="2" key="1">
    <citation type="submission" date="2020-07" db="EMBL/GenBank/DDBJ databases">
        <title>The High-quality genome of the commercially important snow crab, Chionoecetes opilio.</title>
        <authorList>
            <person name="Jeong J.-H."/>
            <person name="Ryu S."/>
        </authorList>
    </citation>
    <scope>NUCLEOTIDE SEQUENCE</scope>
    <source>
        <strain evidence="2">MADBK_172401_WGS</strain>
        <tissue evidence="2">Digestive gland</tissue>
    </source>
</reference>
<keyword evidence="3" id="KW-1185">Reference proteome</keyword>
<proteinExistence type="predicted"/>